<protein>
    <submittedName>
        <fullName evidence="4">Alpha/beta fold hydrolase</fullName>
    </submittedName>
</protein>
<reference evidence="4 5" key="1">
    <citation type="submission" date="2019-07" db="EMBL/GenBank/DDBJ databases">
        <title>Novel species isolated from glacier.</title>
        <authorList>
            <person name="Liu Q."/>
            <person name="Xin Y.-H."/>
        </authorList>
    </citation>
    <scope>NUCLEOTIDE SEQUENCE [LARGE SCALE GENOMIC DNA]</scope>
    <source>
        <strain evidence="4 5">LB1R16</strain>
    </source>
</reference>
<dbReference type="InterPro" id="IPR029058">
    <property type="entry name" value="AB_hydrolase_fold"/>
</dbReference>
<name>A0A552UGU1_9SPHN</name>
<evidence type="ECO:0000259" key="3">
    <source>
        <dbReference type="Pfam" id="PF00561"/>
    </source>
</evidence>
<dbReference type="OrthoDB" id="9800754at2"/>
<sequence>MILSLALLLAAATPAPVAAPPAAAVSAWPTTEGDVTIRGFTFAPGETLDVRMHYTTLGTPRRDAQGRIDNAVMVLHGTGGTGRQFLQPQFADRLYGAGAPLDLAKTYVILPDSIGHGKSSKPSDGLRAKFPRYNYADMVALQHRLLTEGLKVDRLRLLMGTSMGCMHAFVWGETYPGFARAMMPTACLTVEIAGRNRMWRKLSIDAIRADPAYAGGEYKTQPVAGLRTAVALSMMAGSVPLRLQAELPTRAAVDAAVEKRVPTDLAGRDANDLIWQLDASRDYNPSPDLAKITVPVVWINSADDFINPPNLGIAEREVRKMPRATFRLIPESVDGRGHSTHTWAAFWIDDLKALMKATD</sequence>
<evidence type="ECO:0000313" key="4">
    <source>
        <dbReference type="EMBL" id="TRW17442.1"/>
    </source>
</evidence>
<keyword evidence="5" id="KW-1185">Reference proteome</keyword>
<dbReference type="GO" id="GO:0016787">
    <property type="term" value="F:hydrolase activity"/>
    <property type="evidence" value="ECO:0007669"/>
    <property type="project" value="UniProtKB-KW"/>
</dbReference>
<organism evidence="4 5">
    <name type="scientific">Glacieibacterium frigidum</name>
    <dbReference type="NCBI Taxonomy" id="2593303"/>
    <lineage>
        <taxon>Bacteria</taxon>
        <taxon>Pseudomonadati</taxon>
        <taxon>Pseudomonadota</taxon>
        <taxon>Alphaproteobacteria</taxon>
        <taxon>Sphingomonadales</taxon>
        <taxon>Sphingosinicellaceae</taxon>
        <taxon>Glacieibacterium</taxon>
    </lineage>
</organism>
<dbReference type="RefSeq" id="WP_143554987.1">
    <property type="nucleotide sequence ID" value="NZ_VJWA01000001.1"/>
</dbReference>
<proteinExistence type="predicted"/>
<dbReference type="InterPro" id="IPR008220">
    <property type="entry name" value="HAT_MetX-like"/>
</dbReference>
<evidence type="ECO:0000256" key="2">
    <source>
        <dbReference type="SAM" id="SignalP"/>
    </source>
</evidence>
<feature type="domain" description="AB hydrolase-1" evidence="3">
    <location>
        <begin position="71"/>
        <end position="313"/>
    </location>
</feature>
<evidence type="ECO:0000256" key="1">
    <source>
        <dbReference type="ARBA" id="ARBA00022679"/>
    </source>
</evidence>
<dbReference type="NCBIfam" id="NF005071">
    <property type="entry name" value="PRK06489.1"/>
    <property type="match status" value="1"/>
</dbReference>
<dbReference type="InterPro" id="IPR000073">
    <property type="entry name" value="AB_hydrolase_1"/>
</dbReference>
<dbReference type="GO" id="GO:0009092">
    <property type="term" value="P:homoserine metabolic process"/>
    <property type="evidence" value="ECO:0007669"/>
    <property type="project" value="TreeGrafter"/>
</dbReference>
<dbReference type="AlphaFoldDB" id="A0A552UGU1"/>
<dbReference type="Gene3D" id="3.40.50.1820">
    <property type="entry name" value="alpha/beta hydrolase"/>
    <property type="match status" value="1"/>
</dbReference>
<keyword evidence="4" id="KW-0378">Hydrolase</keyword>
<dbReference type="Proteomes" id="UP000317894">
    <property type="component" value="Unassembled WGS sequence"/>
</dbReference>
<gene>
    <name evidence="4" type="ORF">FMM06_04565</name>
</gene>
<dbReference type="PANTHER" id="PTHR32268">
    <property type="entry name" value="HOMOSERINE O-ACETYLTRANSFERASE"/>
    <property type="match status" value="1"/>
</dbReference>
<keyword evidence="1" id="KW-0808">Transferase</keyword>
<dbReference type="GO" id="GO:0009086">
    <property type="term" value="P:methionine biosynthetic process"/>
    <property type="evidence" value="ECO:0007669"/>
    <property type="project" value="TreeGrafter"/>
</dbReference>
<feature type="chain" id="PRO_5022003061" evidence="2">
    <location>
        <begin position="19"/>
        <end position="359"/>
    </location>
</feature>
<dbReference type="SUPFAM" id="SSF53474">
    <property type="entry name" value="alpha/beta-Hydrolases"/>
    <property type="match status" value="1"/>
</dbReference>
<dbReference type="GO" id="GO:0004414">
    <property type="term" value="F:homoserine O-acetyltransferase activity"/>
    <property type="evidence" value="ECO:0007669"/>
    <property type="project" value="TreeGrafter"/>
</dbReference>
<evidence type="ECO:0000313" key="5">
    <source>
        <dbReference type="Proteomes" id="UP000317894"/>
    </source>
</evidence>
<dbReference type="EMBL" id="VJWA01000001">
    <property type="protein sequence ID" value="TRW17442.1"/>
    <property type="molecule type" value="Genomic_DNA"/>
</dbReference>
<comment type="caution">
    <text evidence="4">The sequence shown here is derived from an EMBL/GenBank/DDBJ whole genome shotgun (WGS) entry which is preliminary data.</text>
</comment>
<accession>A0A552UGU1</accession>
<dbReference type="PANTHER" id="PTHR32268:SF11">
    <property type="entry name" value="HOMOSERINE O-ACETYLTRANSFERASE"/>
    <property type="match status" value="1"/>
</dbReference>
<keyword evidence="2" id="KW-0732">Signal</keyword>
<dbReference type="Pfam" id="PF00561">
    <property type="entry name" value="Abhydrolase_1"/>
    <property type="match status" value="1"/>
</dbReference>
<feature type="signal peptide" evidence="2">
    <location>
        <begin position="1"/>
        <end position="18"/>
    </location>
</feature>